<evidence type="ECO:0000259" key="1">
    <source>
        <dbReference type="Pfam" id="PF02954"/>
    </source>
</evidence>
<evidence type="ECO:0000313" key="3">
    <source>
        <dbReference type="Proteomes" id="UP000597886"/>
    </source>
</evidence>
<dbReference type="GO" id="GO:0043565">
    <property type="term" value="F:sequence-specific DNA binding"/>
    <property type="evidence" value="ECO:0007669"/>
    <property type="project" value="InterPro"/>
</dbReference>
<protein>
    <recommendedName>
        <fullName evidence="1">DNA binding HTH domain-containing protein</fullName>
    </recommendedName>
</protein>
<dbReference type="Gene3D" id="1.10.10.60">
    <property type="entry name" value="Homeodomain-like"/>
    <property type="match status" value="1"/>
</dbReference>
<dbReference type="SUPFAM" id="SSF46689">
    <property type="entry name" value="Homeodomain-like"/>
    <property type="match status" value="1"/>
</dbReference>
<sequence>MQESVLLEINDKSLAQVMMEAERQYLEYALTKSGGNKTLAAHMAGVSLTTLRDKLSRFTVKVEVSLE</sequence>
<name>A0AA91BYZ8_9RHOB</name>
<feature type="domain" description="DNA binding HTH" evidence="1">
    <location>
        <begin position="20"/>
        <end position="58"/>
    </location>
</feature>
<reference evidence="2" key="1">
    <citation type="submission" date="2019-12" db="EMBL/GenBank/DDBJ databases">
        <title>Ruegeria JWLKs population differentiation of coral mucus and skeleton niches.</title>
        <authorList>
            <person name="Luo D."/>
        </authorList>
    </citation>
    <scope>NUCLEOTIDE SEQUENCE</scope>
    <source>
        <strain evidence="2">HKCCD6181</strain>
    </source>
</reference>
<dbReference type="AlphaFoldDB" id="A0AA91BYZ8"/>
<organism evidence="2 3">
    <name type="scientific">Ruegeria atlantica</name>
    <dbReference type="NCBI Taxonomy" id="81569"/>
    <lineage>
        <taxon>Bacteria</taxon>
        <taxon>Pseudomonadati</taxon>
        <taxon>Pseudomonadota</taxon>
        <taxon>Alphaproteobacteria</taxon>
        <taxon>Rhodobacterales</taxon>
        <taxon>Roseobacteraceae</taxon>
        <taxon>Ruegeria</taxon>
    </lineage>
</organism>
<proteinExistence type="predicted"/>
<dbReference type="PRINTS" id="PR01590">
    <property type="entry name" value="HTHFIS"/>
</dbReference>
<dbReference type="Proteomes" id="UP000597886">
    <property type="component" value="Unassembled WGS sequence"/>
</dbReference>
<dbReference type="Pfam" id="PF02954">
    <property type="entry name" value="HTH_8"/>
    <property type="match status" value="1"/>
</dbReference>
<dbReference type="EMBL" id="WVRA01000002">
    <property type="protein sequence ID" value="NOE18099.1"/>
    <property type="molecule type" value="Genomic_DNA"/>
</dbReference>
<dbReference type="InterPro" id="IPR002197">
    <property type="entry name" value="HTH_Fis"/>
</dbReference>
<gene>
    <name evidence="2" type="ORF">GS634_08175</name>
</gene>
<accession>A0AA91BYZ8</accession>
<comment type="caution">
    <text evidence="2">The sequence shown here is derived from an EMBL/GenBank/DDBJ whole genome shotgun (WGS) entry which is preliminary data.</text>
</comment>
<dbReference type="InterPro" id="IPR009057">
    <property type="entry name" value="Homeodomain-like_sf"/>
</dbReference>
<evidence type="ECO:0000313" key="2">
    <source>
        <dbReference type="EMBL" id="NOE18099.1"/>
    </source>
</evidence>